<gene>
    <name evidence="5" type="primary">epmA</name>
    <name evidence="5" type="ORF">ACFOHH_23540</name>
</gene>
<dbReference type="PRINTS" id="PR00982">
    <property type="entry name" value="TRNASYNTHLYS"/>
</dbReference>
<dbReference type="PANTHER" id="PTHR42918">
    <property type="entry name" value="LYSYL-TRNA SYNTHETASE"/>
    <property type="match status" value="1"/>
</dbReference>
<proteinExistence type="predicted"/>
<dbReference type="InterPro" id="IPR004364">
    <property type="entry name" value="Aa-tRNA-synt_II"/>
</dbReference>
<organism evidence="5 6">
    <name type="scientific">Shinella pollutisoli</name>
    <dbReference type="NCBI Taxonomy" id="2250594"/>
    <lineage>
        <taxon>Bacteria</taxon>
        <taxon>Pseudomonadati</taxon>
        <taxon>Pseudomonadota</taxon>
        <taxon>Alphaproteobacteria</taxon>
        <taxon>Hyphomicrobiales</taxon>
        <taxon>Rhizobiaceae</taxon>
        <taxon>Shinella</taxon>
    </lineage>
</organism>
<dbReference type="NCBIfam" id="TIGR00462">
    <property type="entry name" value="genX"/>
    <property type="match status" value="1"/>
</dbReference>
<evidence type="ECO:0000256" key="2">
    <source>
        <dbReference type="ARBA" id="ARBA00022741"/>
    </source>
</evidence>
<dbReference type="RefSeq" id="WP_257317973.1">
    <property type="nucleotide sequence ID" value="NZ_JANFDG010000036.1"/>
</dbReference>
<evidence type="ECO:0000259" key="4">
    <source>
        <dbReference type="PROSITE" id="PS50862"/>
    </source>
</evidence>
<dbReference type="InterPro" id="IPR045864">
    <property type="entry name" value="aa-tRNA-synth_II/BPL/LPL"/>
</dbReference>
<name>A0ABV7DM59_9HYPH</name>
<feature type="domain" description="Aminoacyl-transfer RNA synthetases class-II family profile" evidence="4">
    <location>
        <begin position="27"/>
        <end position="348"/>
    </location>
</feature>
<reference evidence="6" key="1">
    <citation type="journal article" date="2019" name="Int. J. Syst. Evol. Microbiol.">
        <title>The Global Catalogue of Microorganisms (GCM) 10K type strain sequencing project: providing services to taxonomists for standard genome sequencing and annotation.</title>
        <authorList>
            <consortium name="The Broad Institute Genomics Platform"/>
            <consortium name="The Broad Institute Genome Sequencing Center for Infectious Disease"/>
            <person name="Wu L."/>
            <person name="Ma J."/>
        </authorList>
    </citation>
    <scope>NUCLEOTIDE SEQUENCE [LARGE SCALE GENOMIC DNA]</scope>
    <source>
        <strain evidence="6">KCTC 52677</strain>
    </source>
</reference>
<dbReference type="EMBL" id="JBHRSP010000049">
    <property type="protein sequence ID" value="MFC3076107.1"/>
    <property type="molecule type" value="Genomic_DNA"/>
</dbReference>
<dbReference type="InterPro" id="IPR006195">
    <property type="entry name" value="aa-tRNA-synth_II"/>
</dbReference>
<protein>
    <submittedName>
        <fullName evidence="5">EF-P lysine aminoacylase EpmA</fullName>
    </submittedName>
</protein>
<evidence type="ECO:0000256" key="3">
    <source>
        <dbReference type="ARBA" id="ARBA00022840"/>
    </source>
</evidence>
<keyword evidence="1" id="KW-0436">Ligase</keyword>
<dbReference type="InterPro" id="IPR018149">
    <property type="entry name" value="Lys-tRNA-synth_II_C"/>
</dbReference>
<keyword evidence="6" id="KW-1185">Reference proteome</keyword>
<evidence type="ECO:0000256" key="1">
    <source>
        <dbReference type="ARBA" id="ARBA00022598"/>
    </source>
</evidence>
<dbReference type="Pfam" id="PF00152">
    <property type="entry name" value="tRNA-synt_2"/>
    <property type="match status" value="1"/>
</dbReference>
<keyword evidence="3" id="KW-0067">ATP-binding</keyword>
<dbReference type="Proteomes" id="UP001595377">
    <property type="component" value="Unassembled WGS sequence"/>
</dbReference>
<dbReference type="SUPFAM" id="SSF55681">
    <property type="entry name" value="Class II aaRS and biotin synthetases"/>
    <property type="match status" value="1"/>
</dbReference>
<evidence type="ECO:0000313" key="5">
    <source>
        <dbReference type="EMBL" id="MFC3076107.1"/>
    </source>
</evidence>
<dbReference type="InterPro" id="IPR004525">
    <property type="entry name" value="EpmA"/>
</dbReference>
<keyword evidence="2" id="KW-0547">Nucleotide-binding</keyword>
<accession>A0ABV7DM59</accession>
<dbReference type="PROSITE" id="PS50862">
    <property type="entry name" value="AA_TRNA_LIGASE_II"/>
    <property type="match status" value="1"/>
</dbReference>
<sequence>MNRPAPRPSPWWTPDVHADRRPFLLARNRVQAALRAWLSARDFVEVDTATLQVSPGNEAHLHAFATAAVGHSGEETPLYLHTSPEFACKKLLAAGETRIACFAHVYRNRERGPLHHPEFTMLEWYRAGEPYTALMADCAAMLRLAAEAAGASVLTYRGAVCDPALEPERLTVADAFARFAGIDLLASVDADGATDRGRLAAALAQAGLRVAADDTWADLFSRVLVEKVEPALGFGRATILCEYPVAEAALARPAPHDRRVAERFELYACGVELANAFGELTDPAEQRRRFALEMAEKARIYGETYPLDEDFLAALAVMPEASGIALGFDRLAMLATGAGRIEQVLWAPVAETAP</sequence>
<dbReference type="PANTHER" id="PTHR42918:SF6">
    <property type="entry name" value="ELONGATION FACTOR P--(R)-BETA-LYSINE LIGASE"/>
    <property type="match status" value="1"/>
</dbReference>
<evidence type="ECO:0000313" key="6">
    <source>
        <dbReference type="Proteomes" id="UP001595377"/>
    </source>
</evidence>
<comment type="caution">
    <text evidence="5">The sequence shown here is derived from an EMBL/GenBank/DDBJ whole genome shotgun (WGS) entry which is preliminary data.</text>
</comment>
<dbReference type="Gene3D" id="3.30.930.10">
    <property type="entry name" value="Bira Bifunctional Protein, Domain 2"/>
    <property type="match status" value="1"/>
</dbReference>